<proteinExistence type="predicted"/>
<dbReference type="Gene3D" id="3.40.50.10330">
    <property type="entry name" value="Probable inorganic polyphosphate/atp-NAD kinase, domain 1"/>
    <property type="match status" value="1"/>
</dbReference>
<dbReference type="InterPro" id="IPR045363">
    <property type="entry name" value="CERK_C"/>
</dbReference>
<dbReference type="Proteomes" id="UP001519460">
    <property type="component" value="Unassembled WGS sequence"/>
</dbReference>
<dbReference type="Pfam" id="PF25382">
    <property type="entry name" value="PH_CERK"/>
    <property type="match status" value="1"/>
</dbReference>
<dbReference type="EMBL" id="JACVVK020000374">
    <property type="protein sequence ID" value="KAK7476498.1"/>
    <property type="molecule type" value="Genomic_DNA"/>
</dbReference>
<protein>
    <recommendedName>
        <fullName evidence="1">DAGKc domain-containing protein</fullName>
    </recommendedName>
</protein>
<name>A0ABD0JN65_9CAEN</name>
<reference evidence="2 3" key="1">
    <citation type="journal article" date="2023" name="Sci. Data">
        <title>Genome assembly of the Korean intertidal mud-creeper Batillaria attramentaria.</title>
        <authorList>
            <person name="Patra A.K."/>
            <person name="Ho P.T."/>
            <person name="Jun S."/>
            <person name="Lee S.J."/>
            <person name="Kim Y."/>
            <person name="Won Y.J."/>
        </authorList>
    </citation>
    <scope>NUCLEOTIDE SEQUENCE [LARGE SCALE GENOMIC DNA]</scope>
    <source>
        <strain evidence="2">Wonlab-2016</strain>
    </source>
</reference>
<dbReference type="InterPro" id="IPR001206">
    <property type="entry name" value="Diacylglycerol_kinase_cat_dom"/>
</dbReference>
<dbReference type="InterPro" id="IPR016064">
    <property type="entry name" value="NAD/diacylglycerol_kinase_sf"/>
</dbReference>
<organism evidence="2 3">
    <name type="scientific">Batillaria attramentaria</name>
    <dbReference type="NCBI Taxonomy" id="370345"/>
    <lineage>
        <taxon>Eukaryota</taxon>
        <taxon>Metazoa</taxon>
        <taxon>Spiralia</taxon>
        <taxon>Lophotrochozoa</taxon>
        <taxon>Mollusca</taxon>
        <taxon>Gastropoda</taxon>
        <taxon>Caenogastropoda</taxon>
        <taxon>Sorbeoconcha</taxon>
        <taxon>Cerithioidea</taxon>
        <taxon>Batillariidae</taxon>
        <taxon>Batillaria</taxon>
    </lineage>
</organism>
<dbReference type="SUPFAM" id="SSF111331">
    <property type="entry name" value="NAD kinase/diacylglycerol kinase-like"/>
    <property type="match status" value="1"/>
</dbReference>
<dbReference type="InterPro" id="IPR057465">
    <property type="entry name" value="CERK_PH"/>
</dbReference>
<dbReference type="Gene3D" id="2.60.200.40">
    <property type="match status" value="1"/>
</dbReference>
<dbReference type="InterPro" id="IPR017438">
    <property type="entry name" value="ATP-NAD_kinase_N"/>
</dbReference>
<comment type="caution">
    <text evidence="2">The sequence shown here is derived from an EMBL/GenBank/DDBJ whole genome shotgun (WGS) entry which is preliminary data.</text>
</comment>
<feature type="domain" description="DAGKc" evidence="1">
    <location>
        <begin position="143"/>
        <end position="250"/>
    </location>
</feature>
<accession>A0ABD0JN65</accession>
<dbReference type="Pfam" id="PF19280">
    <property type="entry name" value="CERK_C"/>
    <property type="match status" value="1"/>
</dbReference>
<dbReference type="Pfam" id="PF00781">
    <property type="entry name" value="DAGK_cat"/>
    <property type="match status" value="1"/>
</dbReference>
<evidence type="ECO:0000259" key="1">
    <source>
        <dbReference type="PROSITE" id="PS50146"/>
    </source>
</evidence>
<evidence type="ECO:0000313" key="3">
    <source>
        <dbReference type="Proteomes" id="UP001519460"/>
    </source>
</evidence>
<evidence type="ECO:0000313" key="2">
    <source>
        <dbReference type="EMBL" id="KAK7476498.1"/>
    </source>
</evidence>
<dbReference type="PANTHER" id="PTHR12358:SF111">
    <property type="entry name" value="CERAMIDE KINASE, ISOFORM A"/>
    <property type="match status" value="1"/>
</dbReference>
<keyword evidence="3" id="KW-1185">Reference proteome</keyword>
<dbReference type="PROSITE" id="PS50146">
    <property type="entry name" value="DAGK"/>
    <property type="match status" value="1"/>
</dbReference>
<sequence>MATASSEKILHHSPLDFEGRQANVTLTTHYIAVEYPTKHRHVDPSLEIKPPTTCQVIPLDEVIAVQPHKPSPGKDKFKFRDGGAVYKAIEMQPLNPTSFIIYVVKRVPKHKWRHKMLTFSCKEHQSCSQWIDKIRDVLFTAETEHQYHAYEVLQTYDLSSVDGVVAVGGDGTFSEVLNGLLDRSNADECVQQTFRHIPARPRLRIGVIPAGSTDALVFSTVGTIDAQTSTLQIILGDCVGVDVNALFKKEVFVKYSVTMTSYGYYGDLLADSENLRWMGPKRYNWSGFKTFMSNKAYEGEVAFLPAEKNCGNPRDGVRCFSGCVICQRAGNESELASRTFGRSVSAPTFEPDRWQRIVSKFVTINTLTICCRSPLSPEGMSPNTHLGDGCMDLILVSDCSRFDYLRHLSRIPRAGADQFDFSFVKVFRVREIQFRPAHEEEEEEEHLGESDLEGAAVSLSSAGNSSKSLSSRKSLKSVTSRNSMWNCDGELIPTPHLHIQVHCQLIRMFARGIEDWSKLEPEKCPVCCNPCSRF</sequence>
<dbReference type="PANTHER" id="PTHR12358">
    <property type="entry name" value="SPHINGOSINE KINASE"/>
    <property type="match status" value="1"/>
</dbReference>
<dbReference type="InterPro" id="IPR050187">
    <property type="entry name" value="Lipid_Phosphate_FormReg"/>
</dbReference>
<gene>
    <name evidence="2" type="ORF">BaRGS_00032246</name>
</gene>
<dbReference type="AlphaFoldDB" id="A0ABD0JN65"/>